<dbReference type="RefSeq" id="WP_021169445.1">
    <property type="nucleotide sequence ID" value="NZ_CTRP01000003.1"/>
</dbReference>
<accession>A0A0U1KUZ4</accession>
<keyword evidence="8" id="KW-1185">Reference proteome</keyword>
<evidence type="ECO:0000256" key="1">
    <source>
        <dbReference type="ARBA" id="ARBA00012104"/>
    </source>
</evidence>
<reference evidence="8" key="1">
    <citation type="submission" date="2015-03" db="EMBL/GenBank/DDBJ databases">
        <authorList>
            <person name="Nijsse Bart"/>
        </authorList>
    </citation>
    <scope>NUCLEOTIDE SEQUENCE [LARGE SCALE GENOMIC DNA]</scope>
</reference>
<name>A0A0U1KUZ4_9FIRM</name>
<evidence type="ECO:0000256" key="2">
    <source>
        <dbReference type="ARBA" id="ARBA00022679"/>
    </source>
</evidence>
<proteinExistence type="predicted"/>
<dbReference type="EC" id="2.7.1.35" evidence="1"/>
<dbReference type="Pfam" id="PF08543">
    <property type="entry name" value="Phos_pyr_kin"/>
    <property type="match status" value="1"/>
</dbReference>
<evidence type="ECO:0000256" key="5">
    <source>
        <dbReference type="ARBA" id="ARBA00022840"/>
    </source>
</evidence>
<dbReference type="GO" id="GO:0005524">
    <property type="term" value="F:ATP binding"/>
    <property type="evidence" value="ECO:0007669"/>
    <property type="project" value="UniProtKB-KW"/>
</dbReference>
<keyword evidence="2 7" id="KW-0808">Transferase</keyword>
<dbReference type="GO" id="GO:0005829">
    <property type="term" value="C:cytosol"/>
    <property type="evidence" value="ECO:0007669"/>
    <property type="project" value="TreeGrafter"/>
</dbReference>
<dbReference type="AlphaFoldDB" id="A0A0U1KUZ4"/>
<dbReference type="SUPFAM" id="SSF53613">
    <property type="entry name" value="Ribokinase-like"/>
    <property type="match status" value="1"/>
</dbReference>
<evidence type="ECO:0000313" key="8">
    <source>
        <dbReference type="Proteomes" id="UP000049855"/>
    </source>
</evidence>
<evidence type="ECO:0000256" key="3">
    <source>
        <dbReference type="ARBA" id="ARBA00022741"/>
    </source>
</evidence>
<organism evidence="7 8">
    <name type="scientific">Sporomusa ovata</name>
    <dbReference type="NCBI Taxonomy" id="2378"/>
    <lineage>
        <taxon>Bacteria</taxon>
        <taxon>Bacillati</taxon>
        <taxon>Bacillota</taxon>
        <taxon>Negativicutes</taxon>
        <taxon>Selenomonadales</taxon>
        <taxon>Sporomusaceae</taxon>
        <taxon>Sporomusa</taxon>
    </lineage>
</organism>
<keyword evidence="4 7" id="KW-0418">Kinase</keyword>
<dbReference type="PANTHER" id="PTHR10534:SF2">
    <property type="entry name" value="PYRIDOXAL KINASE"/>
    <property type="match status" value="1"/>
</dbReference>
<dbReference type="CDD" id="cd01173">
    <property type="entry name" value="pyridoxal_pyridoxamine_kinase"/>
    <property type="match status" value="1"/>
</dbReference>
<evidence type="ECO:0000313" key="7">
    <source>
        <dbReference type="EMBL" id="CQR70723.1"/>
    </source>
</evidence>
<keyword evidence="3" id="KW-0547">Nucleotide-binding</keyword>
<feature type="domain" description="Pyridoxamine kinase/Phosphomethylpyrimidine kinase" evidence="6">
    <location>
        <begin position="73"/>
        <end position="261"/>
    </location>
</feature>
<evidence type="ECO:0000256" key="4">
    <source>
        <dbReference type="ARBA" id="ARBA00022777"/>
    </source>
</evidence>
<protein>
    <recommendedName>
        <fullName evidence="1">pyridoxal kinase</fullName>
        <ecNumber evidence="1">2.7.1.35</ecNumber>
    </recommendedName>
</protein>
<dbReference type="GO" id="GO:0009443">
    <property type="term" value="P:pyridoxal 5'-phosphate salvage"/>
    <property type="evidence" value="ECO:0007669"/>
    <property type="project" value="InterPro"/>
</dbReference>
<dbReference type="Gene3D" id="3.40.1190.20">
    <property type="match status" value="1"/>
</dbReference>
<dbReference type="InterPro" id="IPR029056">
    <property type="entry name" value="Ribokinase-like"/>
</dbReference>
<dbReference type="NCBIfam" id="NF005491">
    <property type="entry name" value="PRK07105.1"/>
    <property type="match status" value="1"/>
</dbReference>
<dbReference type="InterPro" id="IPR013749">
    <property type="entry name" value="PM/HMP-P_kinase-1"/>
</dbReference>
<dbReference type="PANTHER" id="PTHR10534">
    <property type="entry name" value="PYRIDOXAL KINASE"/>
    <property type="match status" value="1"/>
</dbReference>
<dbReference type="GO" id="GO:0008478">
    <property type="term" value="F:pyridoxal kinase activity"/>
    <property type="evidence" value="ECO:0007669"/>
    <property type="project" value="UniProtKB-EC"/>
</dbReference>
<evidence type="ECO:0000259" key="6">
    <source>
        <dbReference type="Pfam" id="PF08543"/>
    </source>
</evidence>
<sequence length="284" mass="31576">MSLRALRVAAVHDISCFGRCSLTVILPILSCMGIQVCPLPTAVLSTHLGGFTQIAFCDFTERMADFYYHWQREGIDFDCIYSGFLASEEQIDTVIHFIEEFSANKPLIVVDPVMGDEGKLYSVYTLQMQEHMKRLVSKADIITPNFTEACFLLGEDYTEQAIAVDLLKEWLVRLADFGPSVVIMTGIPFGGKQIMNIGYEQRTGSFWQVLSEQIPAKYPGTGDVFASILVGGLLSQYSVPAAMQLAADFAAMTIKTTYEAGTPTREGVMLEKALPWLVRMRAKH</sequence>
<dbReference type="InterPro" id="IPR004625">
    <property type="entry name" value="PyrdxlKinase"/>
</dbReference>
<gene>
    <name evidence="7" type="ORF">SpAn4DRAFT_1701</name>
</gene>
<dbReference type="Proteomes" id="UP000049855">
    <property type="component" value="Unassembled WGS sequence"/>
</dbReference>
<keyword evidence="5" id="KW-0067">ATP-binding</keyword>
<dbReference type="EMBL" id="CTRP01000003">
    <property type="protein sequence ID" value="CQR70723.1"/>
    <property type="molecule type" value="Genomic_DNA"/>
</dbReference>